<evidence type="ECO:0000313" key="2">
    <source>
        <dbReference type="Proteomes" id="UP000193642"/>
    </source>
</evidence>
<dbReference type="Proteomes" id="UP000193642">
    <property type="component" value="Unassembled WGS sequence"/>
</dbReference>
<gene>
    <name evidence="1" type="ORF">BCR33DRAFT_718151</name>
</gene>
<reference evidence="1 2" key="1">
    <citation type="submission" date="2016-07" db="EMBL/GenBank/DDBJ databases">
        <title>Pervasive Adenine N6-methylation of Active Genes in Fungi.</title>
        <authorList>
            <consortium name="DOE Joint Genome Institute"/>
            <person name="Mondo S.J."/>
            <person name="Dannebaum R.O."/>
            <person name="Kuo R.C."/>
            <person name="Labutti K."/>
            <person name="Haridas S."/>
            <person name="Kuo A."/>
            <person name="Salamov A."/>
            <person name="Ahrendt S.R."/>
            <person name="Lipzen A."/>
            <person name="Sullivan W."/>
            <person name="Andreopoulos W.B."/>
            <person name="Clum A."/>
            <person name="Lindquist E."/>
            <person name="Daum C."/>
            <person name="Ramamoorthy G.K."/>
            <person name="Gryganskyi A."/>
            <person name="Culley D."/>
            <person name="Magnuson J.K."/>
            <person name="James T.Y."/>
            <person name="O'Malley M.A."/>
            <person name="Stajich J.E."/>
            <person name="Spatafora J.W."/>
            <person name="Visel A."/>
            <person name="Grigoriev I.V."/>
        </authorList>
    </citation>
    <scope>NUCLEOTIDE SEQUENCE [LARGE SCALE GENOMIC DNA]</scope>
    <source>
        <strain evidence="1 2">JEL800</strain>
    </source>
</reference>
<proteinExistence type="predicted"/>
<accession>A0A1Y2C5Z5</accession>
<protein>
    <submittedName>
        <fullName evidence="1">Uncharacterized protein</fullName>
    </submittedName>
</protein>
<keyword evidence="2" id="KW-1185">Reference proteome</keyword>
<dbReference type="AlphaFoldDB" id="A0A1Y2C5Z5"/>
<dbReference type="EMBL" id="MCGO01000028">
    <property type="protein sequence ID" value="ORY42462.1"/>
    <property type="molecule type" value="Genomic_DNA"/>
</dbReference>
<organism evidence="1 2">
    <name type="scientific">Rhizoclosmatium globosum</name>
    <dbReference type="NCBI Taxonomy" id="329046"/>
    <lineage>
        <taxon>Eukaryota</taxon>
        <taxon>Fungi</taxon>
        <taxon>Fungi incertae sedis</taxon>
        <taxon>Chytridiomycota</taxon>
        <taxon>Chytridiomycota incertae sedis</taxon>
        <taxon>Chytridiomycetes</taxon>
        <taxon>Chytridiales</taxon>
        <taxon>Chytriomycetaceae</taxon>
        <taxon>Rhizoclosmatium</taxon>
    </lineage>
</organism>
<sequence length="71" mass="8004">MIKHVIRCRGECLWATLRSLRRLAISAINQLTTLLTDAFSAITDTSNASKQSEMKKHSCRQRLESCQPSVV</sequence>
<comment type="caution">
    <text evidence="1">The sequence shown here is derived from an EMBL/GenBank/DDBJ whole genome shotgun (WGS) entry which is preliminary data.</text>
</comment>
<name>A0A1Y2C5Z5_9FUNG</name>
<evidence type="ECO:0000313" key="1">
    <source>
        <dbReference type="EMBL" id="ORY42462.1"/>
    </source>
</evidence>